<feature type="chain" id="PRO_5016175206" description="DUF4402 domain-containing protein" evidence="1">
    <location>
        <begin position="26"/>
        <end position="156"/>
    </location>
</feature>
<feature type="signal peptide" evidence="1">
    <location>
        <begin position="1"/>
        <end position="25"/>
    </location>
</feature>
<keyword evidence="1" id="KW-0732">Signal</keyword>
<protein>
    <recommendedName>
        <fullName evidence="4">DUF4402 domain-containing protein</fullName>
    </recommendedName>
</protein>
<reference evidence="2 3" key="2">
    <citation type="submission" date="2018-06" db="EMBL/GenBank/DDBJ databases">
        <title>Metagenomic assembly of (sub)arctic Cyanobacteria and their associated microbiome from non-axenic cultures.</title>
        <authorList>
            <person name="Baurain D."/>
        </authorList>
    </citation>
    <scope>NUCLEOTIDE SEQUENCE [LARGE SCALE GENOMIC DNA]</scope>
    <source>
        <strain evidence="2">ULC066bin1</strain>
    </source>
</reference>
<evidence type="ECO:0000313" key="3">
    <source>
        <dbReference type="Proteomes" id="UP000249467"/>
    </source>
</evidence>
<comment type="caution">
    <text evidence="2">The sequence shown here is derived from an EMBL/GenBank/DDBJ whole genome shotgun (WGS) entry which is preliminary data.</text>
</comment>
<evidence type="ECO:0000313" key="2">
    <source>
        <dbReference type="EMBL" id="PZO37788.1"/>
    </source>
</evidence>
<name>A0A2W4Y380_9CYAN</name>
<accession>A0A2W4Y380</accession>
<dbReference type="AlphaFoldDB" id="A0A2W4Y380"/>
<evidence type="ECO:0008006" key="4">
    <source>
        <dbReference type="Google" id="ProtNLM"/>
    </source>
</evidence>
<gene>
    <name evidence="2" type="ORF">DCF19_18165</name>
</gene>
<dbReference type="Proteomes" id="UP000249467">
    <property type="component" value="Unassembled WGS sequence"/>
</dbReference>
<dbReference type="EMBL" id="QBML01000028">
    <property type="protein sequence ID" value="PZO37788.1"/>
    <property type="molecule type" value="Genomic_DNA"/>
</dbReference>
<proteinExistence type="predicted"/>
<reference evidence="2 3" key="1">
    <citation type="submission" date="2018-04" db="EMBL/GenBank/DDBJ databases">
        <authorList>
            <person name="Go L.Y."/>
            <person name="Mitchell J.A."/>
        </authorList>
    </citation>
    <scope>NUCLEOTIDE SEQUENCE [LARGE SCALE GENOMIC DNA]</scope>
    <source>
        <strain evidence="2">ULC066bin1</strain>
    </source>
</reference>
<dbReference type="PROSITE" id="PS51257">
    <property type="entry name" value="PROKAR_LIPOPROTEIN"/>
    <property type="match status" value="1"/>
</dbReference>
<organism evidence="2 3">
    <name type="scientific">Pseudanabaena frigida</name>
    <dbReference type="NCBI Taxonomy" id="945775"/>
    <lineage>
        <taxon>Bacteria</taxon>
        <taxon>Bacillati</taxon>
        <taxon>Cyanobacteriota</taxon>
        <taxon>Cyanophyceae</taxon>
        <taxon>Pseudanabaenales</taxon>
        <taxon>Pseudanabaenaceae</taxon>
        <taxon>Pseudanabaena</taxon>
    </lineage>
</organism>
<evidence type="ECO:0000256" key="1">
    <source>
        <dbReference type="SAM" id="SignalP"/>
    </source>
</evidence>
<sequence>MFKKFSIAFLLSSGCYYLQSLPAIAQVNSISFNSIAVSPPIALTPNTALPSTIVGNVTVQSDNVNGFTVSARSTNGGALKRSSGELIDYTVNYNGIEQGQLTTVDKILESVSNLIADCADQNGCNRDIKIAISQAAISAKPAGSYSDQLTFILIAK</sequence>